<proteinExistence type="predicted"/>
<reference evidence="1 2" key="1">
    <citation type="journal article" date="2010" name="J. Bacteriol.">
        <title>Genome sequence of a cellulose-producing bacterium, Gluconacetobacter hansenii ATCC 23769.</title>
        <authorList>
            <person name="Iyer P.R."/>
            <person name="Geib S.M."/>
            <person name="Catchmark J."/>
            <person name="Kao T.H."/>
            <person name="Tien M."/>
        </authorList>
    </citation>
    <scope>NUCLEOTIDE SEQUENCE [LARGE SCALE GENOMIC DNA]</scope>
    <source>
        <strain evidence="1 2">ATCC 23769</strain>
    </source>
</reference>
<gene>
    <name evidence="1" type="ORF">GXY_09114</name>
</gene>
<evidence type="ECO:0000313" key="1">
    <source>
        <dbReference type="EMBL" id="EFG84267.1"/>
    </source>
</evidence>
<protein>
    <submittedName>
        <fullName evidence="1">Transposase</fullName>
    </submittedName>
</protein>
<sequence length="41" mass="4606">MRGALVEPGRWMIEGVKRSDQAEGFAVLPKRWIVARTLHGS</sequence>
<dbReference type="Proteomes" id="UP000006468">
    <property type="component" value="Chromosome"/>
</dbReference>
<comment type="caution">
    <text evidence="1">The sequence shown here is derived from an EMBL/GenBank/DDBJ whole genome shotgun (WGS) entry which is preliminary data.</text>
</comment>
<accession>D5QFA5</accession>
<dbReference type="HOGENOM" id="CLU_3271573_0_0_5"/>
<name>D5QFA5_NOVHA</name>
<dbReference type="AlphaFoldDB" id="D5QFA5"/>
<organism evidence="1 2">
    <name type="scientific">Novacetimonas hansenii ATCC 23769</name>
    <dbReference type="NCBI Taxonomy" id="714995"/>
    <lineage>
        <taxon>Bacteria</taxon>
        <taxon>Pseudomonadati</taxon>
        <taxon>Pseudomonadota</taxon>
        <taxon>Alphaproteobacteria</taxon>
        <taxon>Acetobacterales</taxon>
        <taxon>Acetobacteraceae</taxon>
        <taxon>Novacetimonas</taxon>
    </lineage>
</organism>
<dbReference type="EMBL" id="ADTV01000034">
    <property type="protein sequence ID" value="EFG84267.1"/>
    <property type="molecule type" value="Genomic_DNA"/>
</dbReference>
<evidence type="ECO:0000313" key="2">
    <source>
        <dbReference type="Proteomes" id="UP000006468"/>
    </source>
</evidence>